<feature type="binding site" description="axial binding residue" evidence="10">
    <location>
        <position position="208"/>
    </location>
    <ligand>
        <name>heme c</name>
        <dbReference type="ChEBI" id="CHEBI:61717"/>
        <label>2</label>
    </ligand>
    <ligandPart>
        <name>Fe</name>
        <dbReference type="ChEBI" id="CHEBI:18248"/>
    </ligandPart>
</feature>
<accession>A0A9W6CTR1</accession>
<dbReference type="InterPro" id="IPR051459">
    <property type="entry name" value="Cytochrome_c-type_DH"/>
</dbReference>
<dbReference type="Gene3D" id="1.10.760.10">
    <property type="entry name" value="Cytochrome c-like domain"/>
    <property type="match status" value="2"/>
</dbReference>
<dbReference type="SUPFAM" id="SSF46626">
    <property type="entry name" value="Cytochrome c"/>
    <property type="match status" value="3"/>
</dbReference>
<comment type="caution">
    <text evidence="14">The sequence shown here is derived from an EMBL/GenBank/DDBJ whole genome shotgun (WGS) entry which is preliminary data.</text>
</comment>
<evidence type="ECO:0000256" key="4">
    <source>
        <dbReference type="ARBA" id="ARBA00022723"/>
    </source>
</evidence>
<feature type="domain" description="Cytochrome c" evidence="13">
    <location>
        <begin position="189"/>
        <end position="296"/>
    </location>
</feature>
<evidence type="ECO:0000256" key="12">
    <source>
        <dbReference type="SAM" id="SignalP"/>
    </source>
</evidence>
<dbReference type="Pfam" id="PF13442">
    <property type="entry name" value="Cytochrome_CBB3"/>
    <property type="match status" value="1"/>
</dbReference>
<feature type="binding site" description="axial binding residue" evidence="10">
    <location>
        <position position="62"/>
    </location>
    <ligand>
        <name>heme c</name>
        <dbReference type="ChEBI" id="CHEBI:61717"/>
        <label>1</label>
    </ligand>
    <ligandPart>
        <name>Fe</name>
        <dbReference type="ChEBI" id="CHEBI:18248"/>
    </ligandPart>
</feature>
<proteinExistence type="predicted"/>
<evidence type="ECO:0000256" key="11">
    <source>
        <dbReference type="SAM" id="MobiDB-lite"/>
    </source>
</evidence>
<dbReference type="PANTHER" id="PTHR35008:SF8">
    <property type="entry name" value="ALCOHOL DEHYDROGENASE CYTOCHROME C SUBUNIT"/>
    <property type="match status" value="1"/>
</dbReference>
<dbReference type="AlphaFoldDB" id="A0A9W6CTR1"/>
<evidence type="ECO:0000313" key="16">
    <source>
        <dbReference type="Proteomes" id="UP001144397"/>
    </source>
</evidence>
<feature type="binding site" description="covalent" evidence="9">
    <location>
        <position position="347"/>
    </location>
    <ligand>
        <name>heme c</name>
        <dbReference type="ChEBI" id="CHEBI:61717"/>
        <label>3</label>
    </ligand>
</feature>
<feature type="domain" description="Cytochrome c" evidence="13">
    <location>
        <begin position="331"/>
        <end position="416"/>
    </location>
</feature>
<dbReference type="GO" id="GO:0005886">
    <property type="term" value="C:plasma membrane"/>
    <property type="evidence" value="ECO:0007669"/>
    <property type="project" value="UniProtKB-SubCell"/>
</dbReference>
<feature type="binding site" description="covalent" evidence="9">
    <location>
        <position position="61"/>
    </location>
    <ligand>
        <name>heme c</name>
        <dbReference type="ChEBI" id="CHEBI:61717"/>
        <label>1</label>
    </ligand>
</feature>
<evidence type="ECO:0000256" key="5">
    <source>
        <dbReference type="ARBA" id="ARBA00022729"/>
    </source>
</evidence>
<feature type="chain" id="PRO_5040861707" evidence="12">
    <location>
        <begin position="21"/>
        <end position="449"/>
    </location>
</feature>
<keyword evidence="7 10" id="KW-0408">Iron</keyword>
<organism evidence="14 16">
    <name type="scientific">Xanthobacter flavus</name>
    <dbReference type="NCBI Taxonomy" id="281"/>
    <lineage>
        <taxon>Bacteria</taxon>
        <taxon>Pseudomonadati</taxon>
        <taxon>Pseudomonadota</taxon>
        <taxon>Alphaproteobacteria</taxon>
        <taxon>Hyphomicrobiales</taxon>
        <taxon>Xanthobacteraceae</taxon>
        <taxon>Xanthobacter</taxon>
    </lineage>
</organism>
<comment type="subcellular location">
    <subcellularLocation>
        <location evidence="1">Cell membrane</location>
    </subcellularLocation>
</comment>
<feature type="compositionally biased region" description="Low complexity" evidence="11">
    <location>
        <begin position="300"/>
        <end position="313"/>
    </location>
</feature>
<keyword evidence="4 10" id="KW-0479">Metal-binding</keyword>
<feature type="binding site" description="axial binding residue" evidence="10">
    <location>
        <position position="348"/>
    </location>
    <ligand>
        <name>heme c</name>
        <dbReference type="ChEBI" id="CHEBI:61717"/>
        <label>3</label>
    </ligand>
    <ligandPart>
        <name>Fe</name>
        <dbReference type="ChEBI" id="CHEBI:18248"/>
    </ligandPart>
</feature>
<evidence type="ECO:0000313" key="17">
    <source>
        <dbReference type="Proteomes" id="UP001245370"/>
    </source>
</evidence>
<evidence type="ECO:0000313" key="14">
    <source>
        <dbReference type="EMBL" id="GLI23708.1"/>
    </source>
</evidence>
<evidence type="ECO:0000256" key="7">
    <source>
        <dbReference type="ARBA" id="ARBA00023004"/>
    </source>
</evidence>
<keyword evidence="2" id="KW-1003">Cell membrane</keyword>
<comment type="cofactor">
    <cofactor evidence="9">
        <name>heme c</name>
        <dbReference type="ChEBI" id="CHEBI:61717"/>
    </cofactor>
    <text evidence="9">Binds 3 heme c groups covalently per subunit.</text>
</comment>
<keyword evidence="6" id="KW-0677">Repeat</keyword>
<dbReference type="Proteomes" id="UP001144397">
    <property type="component" value="Unassembled WGS sequence"/>
</dbReference>
<dbReference type="PIRSF" id="PIRSF000018">
    <property type="entry name" value="Mb_ADH_cyt_c"/>
    <property type="match status" value="1"/>
</dbReference>
<evidence type="ECO:0000256" key="10">
    <source>
        <dbReference type="PIRSR" id="PIRSR000018-51"/>
    </source>
</evidence>
<dbReference type="GO" id="GO:0005506">
    <property type="term" value="F:iron ion binding"/>
    <property type="evidence" value="ECO:0007669"/>
    <property type="project" value="InterPro"/>
</dbReference>
<dbReference type="GO" id="GO:0016614">
    <property type="term" value="F:oxidoreductase activity, acting on CH-OH group of donors"/>
    <property type="evidence" value="ECO:0007669"/>
    <property type="project" value="InterPro"/>
</dbReference>
<keyword evidence="5 12" id="KW-0732">Signal</keyword>
<feature type="region of interest" description="Disordered" evidence="11">
    <location>
        <begin position="300"/>
        <end position="320"/>
    </location>
</feature>
<keyword evidence="3 9" id="KW-0349">Heme</keyword>
<keyword evidence="8" id="KW-0472">Membrane</keyword>
<dbReference type="InterPro" id="IPR036909">
    <property type="entry name" value="Cyt_c-like_dom_sf"/>
</dbReference>
<dbReference type="PROSITE" id="PS51257">
    <property type="entry name" value="PROKAR_LIPOPROTEIN"/>
    <property type="match status" value="1"/>
</dbReference>
<protein>
    <submittedName>
        <fullName evidence="14">Alcohol dehydrogenase</fullName>
    </submittedName>
    <submittedName>
        <fullName evidence="15">Mono/diheme cytochrome c family protein</fullName>
    </submittedName>
</protein>
<reference evidence="15 17" key="2">
    <citation type="submission" date="2023-07" db="EMBL/GenBank/DDBJ databases">
        <title>Genomic Encyclopedia of Type Strains, Phase IV (KMG-IV): sequencing the most valuable type-strain genomes for metagenomic binning, comparative biology and taxonomic classification.</title>
        <authorList>
            <person name="Goeker M."/>
        </authorList>
    </citation>
    <scope>NUCLEOTIDE SEQUENCE [LARGE SCALE GENOMIC DNA]</scope>
    <source>
        <strain evidence="15 17">DSM 338</strain>
    </source>
</reference>
<evidence type="ECO:0000256" key="1">
    <source>
        <dbReference type="ARBA" id="ARBA00004236"/>
    </source>
</evidence>
<keyword evidence="17" id="KW-1185">Reference proteome</keyword>
<gene>
    <name evidence="15" type="ORF">GGQ86_003559</name>
    <name evidence="14" type="ORF">XFLAVUS301_33820</name>
</gene>
<dbReference type="Proteomes" id="UP001245370">
    <property type="component" value="Unassembled WGS sequence"/>
</dbReference>
<evidence type="ECO:0000313" key="15">
    <source>
        <dbReference type="EMBL" id="MDR6335069.1"/>
    </source>
</evidence>
<dbReference type="PANTHER" id="PTHR35008">
    <property type="entry name" value="BLL4482 PROTEIN-RELATED"/>
    <property type="match status" value="1"/>
</dbReference>
<dbReference type="InterPro" id="IPR014353">
    <property type="entry name" value="Membr-bd_ADH_cyt_c"/>
</dbReference>
<feature type="domain" description="Cytochrome c" evidence="13">
    <location>
        <begin position="44"/>
        <end position="147"/>
    </location>
</feature>
<dbReference type="PROSITE" id="PS51007">
    <property type="entry name" value="CYTC"/>
    <property type="match status" value="3"/>
</dbReference>
<evidence type="ECO:0000256" key="9">
    <source>
        <dbReference type="PIRSR" id="PIRSR000018-50"/>
    </source>
</evidence>
<feature type="signal peptide" evidence="12">
    <location>
        <begin position="1"/>
        <end position="20"/>
    </location>
</feature>
<evidence type="ECO:0000256" key="3">
    <source>
        <dbReference type="ARBA" id="ARBA00022617"/>
    </source>
</evidence>
<reference evidence="14" key="1">
    <citation type="submission" date="2022-12" db="EMBL/GenBank/DDBJ databases">
        <title>Reference genome sequencing for broad-spectrum identification of bacterial and archaeal isolates by mass spectrometry.</title>
        <authorList>
            <person name="Sekiguchi Y."/>
            <person name="Tourlousse D.M."/>
        </authorList>
    </citation>
    <scope>NUCLEOTIDE SEQUENCE</scope>
    <source>
        <strain evidence="14">301</strain>
    </source>
</reference>
<dbReference type="GO" id="GO:0009055">
    <property type="term" value="F:electron transfer activity"/>
    <property type="evidence" value="ECO:0007669"/>
    <property type="project" value="InterPro"/>
</dbReference>
<evidence type="ECO:0000259" key="13">
    <source>
        <dbReference type="PROSITE" id="PS51007"/>
    </source>
</evidence>
<dbReference type="InterPro" id="IPR009056">
    <property type="entry name" value="Cyt_c-like_dom"/>
</dbReference>
<dbReference type="GeneID" id="95764163"/>
<evidence type="ECO:0000256" key="6">
    <source>
        <dbReference type="ARBA" id="ARBA00022737"/>
    </source>
</evidence>
<evidence type="ECO:0000256" key="2">
    <source>
        <dbReference type="ARBA" id="ARBA00022475"/>
    </source>
</evidence>
<feature type="binding site" description="covalent" evidence="9">
    <location>
        <position position="207"/>
    </location>
    <ligand>
        <name>heme c</name>
        <dbReference type="ChEBI" id="CHEBI:61717"/>
        <label>2</label>
    </ligand>
</feature>
<dbReference type="GO" id="GO:0020037">
    <property type="term" value="F:heme binding"/>
    <property type="evidence" value="ECO:0007669"/>
    <property type="project" value="InterPro"/>
</dbReference>
<name>A0A9W6CTR1_XANFL</name>
<feature type="binding site" description="covalent" evidence="9">
    <location>
        <position position="344"/>
    </location>
    <ligand>
        <name>heme c</name>
        <dbReference type="ChEBI" id="CHEBI:61717"/>
        <label>3</label>
    </ligand>
</feature>
<feature type="binding site" description="covalent" evidence="9">
    <location>
        <position position="204"/>
    </location>
    <ligand>
        <name>heme c</name>
        <dbReference type="ChEBI" id="CHEBI:61717"/>
        <label>2</label>
    </ligand>
</feature>
<dbReference type="EMBL" id="JAVDPY010000006">
    <property type="protein sequence ID" value="MDR6335069.1"/>
    <property type="molecule type" value="Genomic_DNA"/>
</dbReference>
<dbReference type="RefSeq" id="WP_281808561.1">
    <property type="nucleotide sequence ID" value="NZ_BSDO01000005.1"/>
</dbReference>
<dbReference type="EMBL" id="BSDO01000005">
    <property type="protein sequence ID" value="GLI23708.1"/>
    <property type="molecule type" value="Genomic_DNA"/>
</dbReference>
<sequence>MMMKRVLLLTLVAAGCGALAALAYAWHGEIAPISPPPAAAFERAQIERGASLALIGDCRTCHTAPGGTTFAGGLAMPTPFGTIYSTNITPDPETGIGRWPLAAFVRAMREGVDREGRHLYPAFPYDHFSLTTDADLAALYAFLMTRGPVVATAPANQLPFPINIRLVLAGWKLLFFHPEPFKDDPARDATWNRGRYLVEGLAHCGACHTPRNLMGAEIRSRAFAGGAAEGWTAYPLGAQSPARVPWTKAALAQYLREGWQADHGVALGPMGPVTENLAEAPAQDIEAMADYLASLGTSASKTATPKAPAPDASGQRPQSAGWQAAAMALPADASAGRRVFAAACAVCHQAGRPLPLGGVDLALSTALAAETPQNLLNLILRGVPAADGVAAPIMPPFAAMDDTALTALLDYLRRDIAARPAWPDLAAAITAARRAAAPKTTANPAKGAL</sequence>
<evidence type="ECO:0000256" key="8">
    <source>
        <dbReference type="ARBA" id="ARBA00023136"/>
    </source>
</evidence>
<feature type="binding site" description="covalent" evidence="9">
    <location>
        <position position="58"/>
    </location>
    <ligand>
        <name>heme c</name>
        <dbReference type="ChEBI" id="CHEBI:61717"/>
        <label>1</label>
    </ligand>
</feature>